<dbReference type="AlphaFoldDB" id="A0A072TZ37"/>
<dbReference type="Proteomes" id="UP000002051">
    <property type="component" value="Unassembled WGS sequence"/>
</dbReference>
<accession>A0A072TZ37</accession>
<dbReference type="EMBL" id="PSQE01000007">
    <property type="protein sequence ID" value="RHN45892.1"/>
    <property type="molecule type" value="Genomic_DNA"/>
</dbReference>
<evidence type="ECO:0000256" key="2">
    <source>
        <dbReference type="SAM" id="Phobius"/>
    </source>
</evidence>
<evidence type="ECO:0000313" key="4">
    <source>
        <dbReference type="EMBL" id="RHN45892.1"/>
    </source>
</evidence>
<organism evidence="3 6">
    <name type="scientific">Medicago truncatula</name>
    <name type="common">Barrel medic</name>
    <name type="synonym">Medicago tribuloides</name>
    <dbReference type="NCBI Taxonomy" id="3880"/>
    <lineage>
        <taxon>Eukaryota</taxon>
        <taxon>Viridiplantae</taxon>
        <taxon>Streptophyta</taxon>
        <taxon>Embryophyta</taxon>
        <taxon>Tracheophyta</taxon>
        <taxon>Spermatophyta</taxon>
        <taxon>Magnoliopsida</taxon>
        <taxon>eudicotyledons</taxon>
        <taxon>Gunneridae</taxon>
        <taxon>Pentapetalae</taxon>
        <taxon>rosids</taxon>
        <taxon>fabids</taxon>
        <taxon>Fabales</taxon>
        <taxon>Fabaceae</taxon>
        <taxon>Papilionoideae</taxon>
        <taxon>50 kb inversion clade</taxon>
        <taxon>NPAAA clade</taxon>
        <taxon>Hologalegina</taxon>
        <taxon>IRL clade</taxon>
        <taxon>Trifolieae</taxon>
        <taxon>Medicago</taxon>
    </lineage>
</organism>
<keyword evidence="2" id="KW-0472">Membrane</keyword>
<gene>
    <name evidence="3" type="ordered locus">MTR_7g056523</name>
    <name evidence="4" type="ORF">MtrunA17_Chr7g0236381</name>
</gene>
<reference evidence="3 6" key="2">
    <citation type="journal article" date="2014" name="BMC Genomics">
        <title>An improved genome release (version Mt4.0) for the model legume Medicago truncatula.</title>
        <authorList>
            <person name="Tang H."/>
            <person name="Krishnakumar V."/>
            <person name="Bidwell S."/>
            <person name="Rosen B."/>
            <person name="Chan A."/>
            <person name="Zhou S."/>
            <person name="Gentzbittel L."/>
            <person name="Childs K.L."/>
            <person name="Yandell M."/>
            <person name="Gundlach H."/>
            <person name="Mayer K.F."/>
            <person name="Schwartz D.C."/>
            <person name="Town C.D."/>
        </authorList>
    </citation>
    <scope>GENOME REANNOTATION</scope>
    <source>
        <strain evidence="3">A17</strain>
        <strain evidence="5 6">cv. Jemalong A17</strain>
    </source>
</reference>
<dbReference type="Proteomes" id="UP000265566">
    <property type="component" value="Chromosome 7"/>
</dbReference>
<evidence type="ECO:0000256" key="1">
    <source>
        <dbReference type="SAM" id="MobiDB-lite"/>
    </source>
</evidence>
<proteinExistence type="predicted"/>
<protein>
    <submittedName>
        <fullName evidence="3">Leguminosin group567 LEED...PEED secreted peptide</fullName>
    </submittedName>
</protein>
<dbReference type="HOGENOM" id="CLU_195532_0_0_1"/>
<evidence type="ECO:0000313" key="6">
    <source>
        <dbReference type="Proteomes" id="UP000002051"/>
    </source>
</evidence>
<reference evidence="4" key="4">
    <citation type="journal article" date="2018" name="Nat. Plants">
        <title>Whole-genome landscape of Medicago truncatula symbiotic genes.</title>
        <authorList>
            <person name="Pecrix Y."/>
            <person name="Gamas P."/>
            <person name="Carrere S."/>
        </authorList>
    </citation>
    <scope>NUCLEOTIDE SEQUENCE</scope>
    <source>
        <tissue evidence="4">Leaves</tissue>
    </source>
</reference>
<feature type="compositionally biased region" description="Acidic residues" evidence="1">
    <location>
        <begin position="70"/>
        <end position="82"/>
    </location>
</feature>
<keyword evidence="2" id="KW-0812">Transmembrane</keyword>
<reference evidence="5" key="3">
    <citation type="submission" date="2015-04" db="UniProtKB">
        <authorList>
            <consortium name="EnsemblPlants"/>
        </authorList>
    </citation>
    <scope>IDENTIFICATION</scope>
    <source>
        <strain evidence="5">cv. Jemalong A17</strain>
    </source>
</reference>
<reference evidence="3 6" key="1">
    <citation type="journal article" date="2011" name="Nature">
        <title>The Medicago genome provides insight into the evolution of rhizobial symbioses.</title>
        <authorList>
            <person name="Young N.D."/>
            <person name="Debelle F."/>
            <person name="Oldroyd G.E."/>
            <person name="Geurts R."/>
            <person name="Cannon S.B."/>
            <person name="Udvardi M.K."/>
            <person name="Benedito V.A."/>
            <person name="Mayer K.F."/>
            <person name="Gouzy J."/>
            <person name="Schoof H."/>
            <person name="Van de Peer Y."/>
            <person name="Proost S."/>
            <person name="Cook D.R."/>
            <person name="Meyers B.C."/>
            <person name="Spannagl M."/>
            <person name="Cheung F."/>
            <person name="De Mita S."/>
            <person name="Krishnakumar V."/>
            <person name="Gundlach H."/>
            <person name="Zhou S."/>
            <person name="Mudge J."/>
            <person name="Bharti A.K."/>
            <person name="Murray J.D."/>
            <person name="Naoumkina M.A."/>
            <person name="Rosen B."/>
            <person name="Silverstein K.A."/>
            <person name="Tang H."/>
            <person name="Rombauts S."/>
            <person name="Zhao P.X."/>
            <person name="Zhou P."/>
            <person name="Barbe V."/>
            <person name="Bardou P."/>
            <person name="Bechner M."/>
            <person name="Bellec A."/>
            <person name="Berger A."/>
            <person name="Berges H."/>
            <person name="Bidwell S."/>
            <person name="Bisseling T."/>
            <person name="Choisne N."/>
            <person name="Couloux A."/>
            <person name="Denny R."/>
            <person name="Deshpande S."/>
            <person name="Dai X."/>
            <person name="Doyle J.J."/>
            <person name="Dudez A.M."/>
            <person name="Farmer A.D."/>
            <person name="Fouteau S."/>
            <person name="Franken C."/>
            <person name="Gibelin C."/>
            <person name="Gish J."/>
            <person name="Goldstein S."/>
            <person name="Gonzalez A.J."/>
            <person name="Green P.J."/>
            <person name="Hallab A."/>
            <person name="Hartog M."/>
            <person name="Hua A."/>
            <person name="Humphray S.J."/>
            <person name="Jeong D.H."/>
            <person name="Jing Y."/>
            <person name="Jocker A."/>
            <person name="Kenton S.M."/>
            <person name="Kim D.J."/>
            <person name="Klee K."/>
            <person name="Lai H."/>
            <person name="Lang C."/>
            <person name="Lin S."/>
            <person name="Macmil S.L."/>
            <person name="Magdelenat G."/>
            <person name="Matthews L."/>
            <person name="McCorrison J."/>
            <person name="Monaghan E.L."/>
            <person name="Mun J.H."/>
            <person name="Najar F.Z."/>
            <person name="Nicholson C."/>
            <person name="Noirot C."/>
            <person name="O'Bleness M."/>
            <person name="Paule C.R."/>
            <person name="Poulain J."/>
            <person name="Prion F."/>
            <person name="Qin B."/>
            <person name="Qu C."/>
            <person name="Retzel E.F."/>
            <person name="Riddle C."/>
            <person name="Sallet E."/>
            <person name="Samain S."/>
            <person name="Samson N."/>
            <person name="Sanders I."/>
            <person name="Saurat O."/>
            <person name="Scarpelli C."/>
            <person name="Schiex T."/>
            <person name="Segurens B."/>
            <person name="Severin A.J."/>
            <person name="Sherrier D.J."/>
            <person name="Shi R."/>
            <person name="Sims S."/>
            <person name="Singer S.R."/>
            <person name="Sinharoy S."/>
            <person name="Sterck L."/>
            <person name="Viollet A."/>
            <person name="Wang B.B."/>
            <person name="Wang K."/>
            <person name="Wang M."/>
            <person name="Wang X."/>
            <person name="Warfsmann J."/>
            <person name="Weissenbach J."/>
            <person name="White D.D."/>
            <person name="White J.D."/>
            <person name="Wiley G.B."/>
            <person name="Wincker P."/>
            <person name="Xing Y."/>
            <person name="Yang L."/>
            <person name="Yao Z."/>
            <person name="Ying F."/>
            <person name="Zhai J."/>
            <person name="Zhou L."/>
            <person name="Zuber A."/>
            <person name="Denarie J."/>
            <person name="Dixon R.A."/>
            <person name="May G.D."/>
            <person name="Schwartz D.C."/>
            <person name="Rogers J."/>
            <person name="Quetier F."/>
            <person name="Town C.D."/>
            <person name="Roe B.A."/>
        </authorList>
    </citation>
    <scope>NUCLEOTIDE SEQUENCE [LARGE SCALE GENOMIC DNA]</scope>
    <source>
        <strain evidence="3">A17</strain>
        <strain evidence="5 6">cv. Jemalong A17</strain>
    </source>
</reference>
<sequence length="82" mass="9164">MASTYSIVLLLLGMMMVTTFVGAGRFNMFGYPDYYPVDLEDDWFEVLSDPSDIIVGGKPKSLARPPPIFDPEDDLSDMDSLH</sequence>
<dbReference type="EnsemblPlants" id="KEH22702">
    <property type="protein sequence ID" value="KEH22702"/>
    <property type="gene ID" value="MTR_7g056523"/>
</dbReference>
<feature type="region of interest" description="Disordered" evidence="1">
    <location>
        <begin position="57"/>
        <end position="82"/>
    </location>
</feature>
<name>A0A072TZ37_MEDTR</name>
<feature type="transmembrane region" description="Helical" evidence="2">
    <location>
        <begin position="6"/>
        <end position="26"/>
    </location>
</feature>
<dbReference type="EMBL" id="CM001223">
    <property type="protein sequence ID" value="KEH22702.1"/>
    <property type="molecule type" value="Genomic_DNA"/>
</dbReference>
<dbReference type="Gramene" id="rna40316">
    <property type="protein sequence ID" value="RHN45892.1"/>
    <property type="gene ID" value="gene40316"/>
</dbReference>
<keyword evidence="2" id="KW-1133">Transmembrane helix</keyword>
<evidence type="ECO:0000313" key="3">
    <source>
        <dbReference type="EMBL" id="KEH22702.1"/>
    </source>
</evidence>
<evidence type="ECO:0000313" key="5">
    <source>
        <dbReference type="EnsemblPlants" id="KEH22702"/>
    </source>
</evidence>
<keyword evidence="6" id="KW-1185">Reference proteome</keyword>